<dbReference type="PaxDb" id="2903-EOD25012"/>
<comment type="subcellular location">
    <subcellularLocation>
        <location evidence="2">Cytoplasm</location>
        <location evidence="2">Cytoskeleton</location>
        <location evidence="2">Flagellum axoneme</location>
    </subcellularLocation>
</comment>
<evidence type="ECO:0000256" key="12">
    <source>
        <dbReference type="SAM" id="Coils"/>
    </source>
</evidence>
<protein>
    <recommendedName>
        <fullName evidence="11">Dynein regulatory complex protein 12</fullName>
    </recommendedName>
</protein>
<reference evidence="14" key="2">
    <citation type="submission" date="2024-10" db="UniProtKB">
        <authorList>
            <consortium name="EnsemblProtists"/>
        </authorList>
    </citation>
    <scope>IDENTIFICATION</scope>
</reference>
<evidence type="ECO:0000313" key="15">
    <source>
        <dbReference type="Proteomes" id="UP000013827"/>
    </source>
</evidence>
<evidence type="ECO:0000256" key="7">
    <source>
        <dbReference type="ARBA" id="ARBA00023069"/>
    </source>
</evidence>
<keyword evidence="15" id="KW-1185">Reference proteome</keyword>
<evidence type="ECO:0000256" key="10">
    <source>
        <dbReference type="ARBA" id="ARBA00044754"/>
    </source>
</evidence>
<evidence type="ECO:0000256" key="5">
    <source>
        <dbReference type="ARBA" id="ARBA00022846"/>
    </source>
</evidence>
<keyword evidence="6 12" id="KW-0175">Coiled coil</keyword>
<evidence type="ECO:0000256" key="11">
    <source>
        <dbReference type="ARBA" id="ARBA00044800"/>
    </source>
</evidence>
<dbReference type="InterPro" id="IPR033585">
    <property type="entry name" value="DRC12-like"/>
</dbReference>
<dbReference type="EnsemblProtists" id="EOD25012">
    <property type="protein sequence ID" value="EOD25012"/>
    <property type="gene ID" value="EMIHUDRAFT_237957"/>
</dbReference>
<evidence type="ECO:0000313" key="14">
    <source>
        <dbReference type="EnsemblProtists" id="EOD25012"/>
    </source>
</evidence>
<keyword evidence="8" id="KW-0206">Cytoskeleton</keyword>
<dbReference type="RefSeq" id="XP_005777441.1">
    <property type="nucleotide sequence ID" value="XM_005777384.1"/>
</dbReference>
<evidence type="ECO:0000256" key="1">
    <source>
        <dbReference type="ARBA" id="ARBA00003029"/>
    </source>
</evidence>
<evidence type="ECO:0000256" key="8">
    <source>
        <dbReference type="ARBA" id="ARBA00023212"/>
    </source>
</evidence>
<dbReference type="Proteomes" id="UP000013827">
    <property type="component" value="Unassembled WGS sequence"/>
</dbReference>
<name>A0A0D3JNC7_EMIH1</name>
<accession>A0A0D3JNC7</accession>
<sequence length="200" mass="22401">MAPKKKGGKKEGKKGGGDADGELSPQELLRRAAFRIESLERQLAWREEKVAAALAGQRDLKEKVSLYHEDFEREKASIFDIASDMTRQYKGMQAAWLADAEDLQGRISTLEATIREHKEALDQARAELEEERRGKGHALALKEAEIAEMNKKMEDMALEFGDMLKETLDKMGAQLELSSSENASMTRRLDDFKVAQGATT</sequence>
<keyword evidence="5" id="KW-0282">Flagellum</keyword>
<evidence type="ECO:0000256" key="3">
    <source>
        <dbReference type="ARBA" id="ARBA00011248"/>
    </source>
</evidence>
<comment type="similarity">
    <text evidence="10">Belongs to the DRC12 family.</text>
</comment>
<keyword evidence="7" id="KW-0969">Cilium</keyword>
<dbReference type="OMA" id="HAKYKEQ"/>
<dbReference type="PANTHER" id="PTHR28656:SF1">
    <property type="entry name" value="COILED-COIL DOMAIN-CONTAINING PROTEIN 153"/>
    <property type="match status" value="1"/>
</dbReference>
<evidence type="ECO:0000256" key="4">
    <source>
        <dbReference type="ARBA" id="ARBA00022490"/>
    </source>
</evidence>
<dbReference type="KEGG" id="ehx:EMIHUDRAFT_237957"/>
<evidence type="ECO:0000256" key="2">
    <source>
        <dbReference type="ARBA" id="ARBA00004611"/>
    </source>
</evidence>
<evidence type="ECO:0000256" key="13">
    <source>
        <dbReference type="SAM" id="MobiDB-lite"/>
    </source>
</evidence>
<feature type="region of interest" description="Disordered" evidence="13">
    <location>
        <begin position="176"/>
        <end position="200"/>
    </location>
</feature>
<proteinExistence type="inferred from homology"/>
<comment type="function">
    <text evidence="1">Component of the nexin-dynein regulatory complex (N-DRC), a key regulator of ciliary/flagellar motility which maintains the alignment and integrity of the distal axoneme and regulates microtubule sliding in motile axonemes.</text>
</comment>
<evidence type="ECO:0000256" key="9">
    <source>
        <dbReference type="ARBA" id="ARBA00023273"/>
    </source>
</evidence>
<dbReference type="PANTHER" id="PTHR28656">
    <property type="entry name" value="COILED-COIL DOMAIN-CONTAINING PROTEIN 153"/>
    <property type="match status" value="1"/>
</dbReference>
<evidence type="ECO:0000256" key="6">
    <source>
        <dbReference type="ARBA" id="ARBA00023054"/>
    </source>
</evidence>
<feature type="region of interest" description="Disordered" evidence="13">
    <location>
        <begin position="1"/>
        <end position="24"/>
    </location>
</feature>
<dbReference type="AlphaFoldDB" id="A0A0D3JNC7"/>
<feature type="coiled-coil region" evidence="12">
    <location>
        <begin position="100"/>
        <end position="159"/>
    </location>
</feature>
<reference evidence="15" key="1">
    <citation type="journal article" date="2013" name="Nature">
        <title>Pan genome of the phytoplankton Emiliania underpins its global distribution.</title>
        <authorList>
            <person name="Read B.A."/>
            <person name="Kegel J."/>
            <person name="Klute M.J."/>
            <person name="Kuo A."/>
            <person name="Lefebvre S.C."/>
            <person name="Maumus F."/>
            <person name="Mayer C."/>
            <person name="Miller J."/>
            <person name="Monier A."/>
            <person name="Salamov A."/>
            <person name="Young J."/>
            <person name="Aguilar M."/>
            <person name="Claverie J.M."/>
            <person name="Frickenhaus S."/>
            <person name="Gonzalez K."/>
            <person name="Herman E.K."/>
            <person name="Lin Y.C."/>
            <person name="Napier J."/>
            <person name="Ogata H."/>
            <person name="Sarno A.F."/>
            <person name="Shmutz J."/>
            <person name="Schroeder D."/>
            <person name="de Vargas C."/>
            <person name="Verret F."/>
            <person name="von Dassow P."/>
            <person name="Valentin K."/>
            <person name="Van de Peer Y."/>
            <person name="Wheeler G."/>
            <person name="Dacks J.B."/>
            <person name="Delwiche C.F."/>
            <person name="Dyhrman S.T."/>
            <person name="Glockner G."/>
            <person name="John U."/>
            <person name="Richards T."/>
            <person name="Worden A.Z."/>
            <person name="Zhang X."/>
            <person name="Grigoriev I.V."/>
            <person name="Allen A.E."/>
            <person name="Bidle K."/>
            <person name="Borodovsky M."/>
            <person name="Bowler C."/>
            <person name="Brownlee C."/>
            <person name="Cock J.M."/>
            <person name="Elias M."/>
            <person name="Gladyshev V.N."/>
            <person name="Groth M."/>
            <person name="Guda C."/>
            <person name="Hadaegh A."/>
            <person name="Iglesias-Rodriguez M.D."/>
            <person name="Jenkins J."/>
            <person name="Jones B.M."/>
            <person name="Lawson T."/>
            <person name="Leese F."/>
            <person name="Lindquist E."/>
            <person name="Lobanov A."/>
            <person name="Lomsadze A."/>
            <person name="Malik S.B."/>
            <person name="Marsh M.E."/>
            <person name="Mackinder L."/>
            <person name="Mock T."/>
            <person name="Mueller-Roeber B."/>
            <person name="Pagarete A."/>
            <person name="Parker M."/>
            <person name="Probert I."/>
            <person name="Quesneville H."/>
            <person name="Raines C."/>
            <person name="Rensing S.A."/>
            <person name="Riano-Pachon D.M."/>
            <person name="Richier S."/>
            <person name="Rokitta S."/>
            <person name="Shiraiwa Y."/>
            <person name="Soanes D.M."/>
            <person name="van der Giezen M."/>
            <person name="Wahlund T.M."/>
            <person name="Williams B."/>
            <person name="Wilson W."/>
            <person name="Wolfe G."/>
            <person name="Wurch L.L."/>
        </authorList>
    </citation>
    <scope>NUCLEOTIDE SEQUENCE</scope>
</reference>
<organism evidence="14 15">
    <name type="scientific">Emiliania huxleyi (strain CCMP1516)</name>
    <dbReference type="NCBI Taxonomy" id="280463"/>
    <lineage>
        <taxon>Eukaryota</taxon>
        <taxon>Haptista</taxon>
        <taxon>Haptophyta</taxon>
        <taxon>Prymnesiophyceae</taxon>
        <taxon>Isochrysidales</taxon>
        <taxon>Noelaerhabdaceae</taxon>
        <taxon>Emiliania</taxon>
    </lineage>
</organism>
<dbReference type="GeneID" id="17270556"/>
<dbReference type="HOGENOM" id="CLU_088442_1_1_1"/>
<feature type="compositionally biased region" description="Polar residues" evidence="13">
    <location>
        <begin position="176"/>
        <end position="185"/>
    </location>
</feature>
<keyword evidence="4" id="KW-0963">Cytoplasm</keyword>
<keyword evidence="9" id="KW-0966">Cell projection</keyword>
<comment type="subunit">
    <text evidence="3">Component of the nexin-dynein regulatory complex (N-DRC).</text>
</comment>